<comment type="caution">
    <text evidence="1">The sequence shown here is derived from an EMBL/GenBank/DDBJ whole genome shotgun (WGS) entry which is preliminary data.</text>
</comment>
<dbReference type="EMBL" id="WJXW01000010">
    <property type="protein sequence ID" value="KAF9732736.1"/>
    <property type="molecule type" value="Genomic_DNA"/>
</dbReference>
<proteinExistence type="predicted"/>
<protein>
    <submittedName>
        <fullName evidence="1">Uncharacterized protein</fullName>
    </submittedName>
</protein>
<reference evidence="1" key="1">
    <citation type="journal article" date="2020" name="Mol. Plant Microbe Interact.">
        <title>Genome Sequence of the Biocontrol Agent Coniothyrium minitans strain Conio (IMI 134523).</title>
        <authorList>
            <person name="Patel D."/>
            <person name="Shittu T.A."/>
            <person name="Baroncelli R."/>
            <person name="Muthumeenakshi S."/>
            <person name="Osborne T.H."/>
            <person name="Janganan T.K."/>
            <person name="Sreenivasaprasad S."/>
        </authorList>
    </citation>
    <scope>NUCLEOTIDE SEQUENCE</scope>
    <source>
        <strain evidence="1">Conio</strain>
    </source>
</reference>
<dbReference type="AlphaFoldDB" id="A0A9P6GCN2"/>
<keyword evidence="2" id="KW-1185">Reference proteome</keyword>
<dbReference type="OrthoDB" id="4776522at2759"/>
<dbReference type="Proteomes" id="UP000756921">
    <property type="component" value="Unassembled WGS sequence"/>
</dbReference>
<sequence>MERIPLGLSDGFSCPSCGNYRVLGFLYVCRQERDIAYSEIHTAHAPEKNRSTKSDLRREMEGIGLGESVIVTAEQGLYTDEQLASLKAKKTELNGVVAGSLQAAQMRDAIIHVPVNSIPEAFELAQTVPSCQIVACHACRPYFRDRISMSFDAVFKDEVLPIQPAEANLLPVKSAQTIRNISCRPIPAPLRITVEENMPSTLLVSSGFRDESPSTPSQSSMYTYKTTQSEIDTVNITRRHRRRFFKMGHRSSGELSRDLSRQLPLFFRQGLKDTFKGIFRATARDSSSSGSNITLPMPHTAAARDTADVAAMGEFDMSALRRVKRQKDCLDLRQDHKNGARASEQDNQNCVLRRQFSSRTDGESDSSGSMISVYSCVSEGSEVEVEGGLALTEEAVEIHMPDIISDPDSIMTQV</sequence>
<gene>
    <name evidence="1" type="ORF">PMIN01_09594</name>
</gene>
<name>A0A9P6GCN2_9PLEO</name>
<organism evidence="1 2">
    <name type="scientific">Paraphaeosphaeria minitans</name>
    <dbReference type="NCBI Taxonomy" id="565426"/>
    <lineage>
        <taxon>Eukaryota</taxon>
        <taxon>Fungi</taxon>
        <taxon>Dikarya</taxon>
        <taxon>Ascomycota</taxon>
        <taxon>Pezizomycotina</taxon>
        <taxon>Dothideomycetes</taxon>
        <taxon>Pleosporomycetidae</taxon>
        <taxon>Pleosporales</taxon>
        <taxon>Massarineae</taxon>
        <taxon>Didymosphaeriaceae</taxon>
        <taxon>Paraphaeosphaeria</taxon>
    </lineage>
</organism>
<accession>A0A9P6GCN2</accession>
<evidence type="ECO:0000313" key="2">
    <source>
        <dbReference type="Proteomes" id="UP000756921"/>
    </source>
</evidence>
<evidence type="ECO:0000313" key="1">
    <source>
        <dbReference type="EMBL" id="KAF9732736.1"/>
    </source>
</evidence>